<dbReference type="Proteomes" id="UP001652660">
    <property type="component" value="Chromosome 2c"/>
</dbReference>
<dbReference type="Pfam" id="PF13952">
    <property type="entry name" value="DUF4216"/>
    <property type="match status" value="1"/>
</dbReference>
<accession>A0ABM4WIP9</accession>
<dbReference type="Pfam" id="PF02992">
    <property type="entry name" value="Transposase_21"/>
    <property type="match status" value="1"/>
</dbReference>
<evidence type="ECO:0000313" key="9">
    <source>
        <dbReference type="RefSeq" id="XP_071931668.1"/>
    </source>
</evidence>
<evidence type="ECO:0000259" key="2">
    <source>
        <dbReference type="Pfam" id="PF13960"/>
    </source>
</evidence>
<dbReference type="GeneID" id="113724176"/>
<name>A0ABM4WIP9_COFAR</name>
<evidence type="ECO:0000313" key="5">
    <source>
        <dbReference type="RefSeq" id="XP_071931664.1"/>
    </source>
</evidence>
<feature type="domain" description="Transposase-associated" evidence="3">
    <location>
        <begin position="18"/>
        <end position="90"/>
    </location>
</feature>
<dbReference type="RefSeq" id="XP_071931665.1">
    <property type="nucleotide sequence ID" value="XM_072075564.1"/>
</dbReference>
<evidence type="ECO:0000259" key="3">
    <source>
        <dbReference type="Pfam" id="PF13963"/>
    </source>
</evidence>
<sequence>MYVYILRLNLSWLQNMDKTWMQKNRQSKEYWDGLQKFLDYAFQNSSINGMILCLCKECKYGVCITKENVELHLKVYGFVKGYTHWAAHGEFVYSSAPKPTSHDISHGVRDELDDMHGLVHDAMGIPEQDYTRIDGIEYKSQLPNVEAEKFYNLIDNSNKELYSGCKRFSKLSFMIQLLHLKCLGKLSNKIFDMLLDLLKEAFPDAMDGLPKFYYEAEKLMKELGLGYDKYDACPNDCTLYWGVDARRKHCETCKESRWVKSENDPTGEGRKIPHKVLWHFPLKHRLQRLFMSSKIAGHMRWHAEGRTKDSNMRHPVDSPSWQTFDFHHPEFSQDSRNVRLGLASDGFNLFKNMSSTHSTWPVILMPYNLPPWMCMKQPNFMLSLLIPGPFAPGNNIDIYLKPLIAELKELWDVGVNTYDASRQENFQLRAALLWTISDFPGYAILFGWSTKGKLACPVCHKYTCSQHLQNWGKYCYMGHRRYLEMNHPFRKDAKSFNGAVEYGKPPGRLMGSTILDELASYSIKLGKTVSDNPELPFNWKKLSIFFDLPYWKDNMIRHNLDVMHIEKNICEIIVATLLNLEKTKDNKKSRLDLRDIGIRSELHPIEKGNGRSVLPPACFTMKKKEKEIFCKVLKGIKVPDGYAANISRCVKVKPPKISELKSHDYHILMQQLLPIALCRTLSKAVRSPLIKLSRYFRKLCFKVLDLADLVHLGKEIGIILCQLERIFPPSFFNVMVHLAVHLVSEAKIGGPAHYRWMYPIQRYLGTLKSYVRNRSRPESCIAEGYLAEECLNFCSLYLADYVETKFNRTSRNDDVGNTSSEGFDVFSSSCRPLGKGTPTNFSNEILRKAHQYVLFNCDHIKPYVDQHHKMVEEQNPCAGKHVIERIHCENFADWFSDHVKQIQVADGVDISKDLKLLARGPNNIGRTYQKILVNGFCFHTRQLESQRKTQNSGILINATTSSFSSTKDNNPILSDLAYYGILTNILELNYTEGRNVTLFECDWISKGKRLKQDEDGFTLANFKNVKPHPEPFVIATQVSQVFYVEDPLAEGWSVVVATSPRNEFMMDPVCDIEMYLQSTITSTTQMDNENEDIRWVREDDGDEILH</sequence>
<feature type="domain" description="DUF4216" evidence="1">
    <location>
        <begin position="986"/>
        <end position="1055"/>
    </location>
</feature>
<dbReference type="InterPro" id="IPR004242">
    <property type="entry name" value="Transposase_21"/>
</dbReference>
<dbReference type="InterPro" id="IPR029480">
    <property type="entry name" value="Transpos_assoc"/>
</dbReference>
<reference evidence="5 6" key="1">
    <citation type="submission" date="2025-05" db="UniProtKB">
        <authorList>
            <consortium name="RefSeq"/>
        </authorList>
    </citation>
    <scope>IDENTIFICATION</scope>
    <source>
        <tissue evidence="5 6">Leaves</tissue>
    </source>
</reference>
<organism evidence="4 13">
    <name type="scientific">Coffea arabica</name>
    <name type="common">Arabian coffee</name>
    <dbReference type="NCBI Taxonomy" id="13443"/>
    <lineage>
        <taxon>Eukaryota</taxon>
        <taxon>Viridiplantae</taxon>
        <taxon>Streptophyta</taxon>
        <taxon>Embryophyta</taxon>
        <taxon>Tracheophyta</taxon>
        <taxon>Spermatophyta</taxon>
        <taxon>Magnoliopsida</taxon>
        <taxon>eudicotyledons</taxon>
        <taxon>Gunneridae</taxon>
        <taxon>Pentapetalae</taxon>
        <taxon>asterids</taxon>
        <taxon>lamiids</taxon>
        <taxon>Gentianales</taxon>
        <taxon>Rubiaceae</taxon>
        <taxon>Ixoroideae</taxon>
        <taxon>Gardenieae complex</taxon>
        <taxon>Bertiereae - Coffeeae clade</taxon>
        <taxon>Coffeeae</taxon>
        <taxon>Coffea</taxon>
    </lineage>
</organism>
<dbReference type="RefSeq" id="XP_071931671.1">
    <property type="nucleotide sequence ID" value="XM_072075570.1"/>
</dbReference>
<dbReference type="RefSeq" id="XP_071931664.1">
    <property type="nucleotide sequence ID" value="XM_072075563.1"/>
</dbReference>
<dbReference type="PANTHER" id="PTHR10775:SF182">
    <property type="entry name" value="TRANSPOSON, EN_SPM-LIKE, TRANSPOSASE-ASSOCIATED DOMAIN PROTEIN-RELATED"/>
    <property type="match status" value="1"/>
</dbReference>
<feature type="domain" description="DUF4218" evidence="2">
    <location>
        <begin position="699"/>
        <end position="812"/>
    </location>
</feature>
<dbReference type="RefSeq" id="XP_071931667.1">
    <property type="nucleotide sequence ID" value="XM_072075566.1"/>
</dbReference>
<proteinExistence type="predicted"/>
<evidence type="ECO:0000313" key="6">
    <source>
        <dbReference type="RefSeq" id="XP_071931665.1"/>
    </source>
</evidence>
<keyword evidence="4" id="KW-1185">Reference proteome</keyword>
<protein>
    <submittedName>
        <fullName evidence="5 6">Uncharacterized protein isoform X1</fullName>
    </submittedName>
</protein>
<evidence type="ECO:0000313" key="7">
    <source>
        <dbReference type="RefSeq" id="XP_071931666.1"/>
    </source>
</evidence>
<dbReference type="RefSeq" id="XP_071931668.1">
    <property type="nucleotide sequence ID" value="XM_072075567.1"/>
</dbReference>
<dbReference type="InterPro" id="IPR025312">
    <property type="entry name" value="DUF4216"/>
</dbReference>
<gene>
    <name evidence="5 6 7 8 9 10 11 12 13" type="primary">LOC113724176</name>
</gene>
<dbReference type="RefSeq" id="XP_071931669.1">
    <property type="nucleotide sequence ID" value="XM_072075568.1"/>
</dbReference>
<evidence type="ECO:0000259" key="1">
    <source>
        <dbReference type="Pfam" id="PF13952"/>
    </source>
</evidence>
<dbReference type="PANTHER" id="PTHR10775">
    <property type="entry name" value="OS08G0208400 PROTEIN"/>
    <property type="match status" value="1"/>
</dbReference>
<evidence type="ECO:0000313" key="4">
    <source>
        <dbReference type="Proteomes" id="UP001652660"/>
    </source>
</evidence>
<dbReference type="Pfam" id="PF13963">
    <property type="entry name" value="Transpos_assoc"/>
    <property type="match status" value="1"/>
</dbReference>
<evidence type="ECO:0000313" key="11">
    <source>
        <dbReference type="RefSeq" id="XP_071931670.1"/>
    </source>
</evidence>
<dbReference type="Pfam" id="PF13960">
    <property type="entry name" value="DUF4218"/>
    <property type="match status" value="1"/>
</dbReference>
<evidence type="ECO:0000313" key="13">
    <source>
        <dbReference type="RefSeq" id="XP_071931672.1"/>
    </source>
</evidence>
<evidence type="ECO:0000313" key="12">
    <source>
        <dbReference type="RefSeq" id="XP_071931671.1"/>
    </source>
</evidence>
<evidence type="ECO:0000313" key="10">
    <source>
        <dbReference type="RefSeq" id="XP_071931669.1"/>
    </source>
</evidence>
<dbReference type="InterPro" id="IPR025452">
    <property type="entry name" value="DUF4218"/>
</dbReference>
<evidence type="ECO:0000313" key="8">
    <source>
        <dbReference type="RefSeq" id="XP_071931667.1"/>
    </source>
</evidence>
<dbReference type="RefSeq" id="XP_071931666.1">
    <property type="nucleotide sequence ID" value="XM_072075565.1"/>
</dbReference>
<dbReference type="RefSeq" id="XP_071931672.1">
    <property type="nucleotide sequence ID" value="XM_072075571.1"/>
</dbReference>
<dbReference type="RefSeq" id="XP_071931670.1">
    <property type="nucleotide sequence ID" value="XM_072075569.1"/>
</dbReference>